<reference evidence="1 2" key="1">
    <citation type="submission" date="2020-11" db="EMBL/GenBank/DDBJ databases">
        <title>Amino acid is mineralized and recycled by bacteria in oceanic microbiome.</title>
        <authorList>
            <person name="Zheng L.Y."/>
        </authorList>
    </citation>
    <scope>NUCLEOTIDE SEQUENCE [LARGE SCALE GENOMIC DNA]</scope>
    <source>
        <strain evidence="1 2">A32-1</strain>
    </source>
</reference>
<protein>
    <submittedName>
        <fullName evidence="1">Uncharacterized protein</fullName>
    </submittedName>
</protein>
<dbReference type="RefSeq" id="WP_062635317.1">
    <property type="nucleotide sequence ID" value="NZ_CP064760.1"/>
</dbReference>
<sequence length="92" mass="10542">MGIEWPKSADKHDIPHADALYAMQNAIYTSTKVKINEGDSRNQRRVFVGPQHAQTDRLIEVLIELKPGGNFVVYHVMPLGAYYRRQMEEENG</sequence>
<evidence type="ECO:0000313" key="1">
    <source>
        <dbReference type="EMBL" id="QPE04556.1"/>
    </source>
</evidence>
<dbReference type="KEGG" id="msf:IT882_15785"/>
<accession>A0A7S8RGM6</accession>
<gene>
    <name evidence="1" type="ORF">IT882_15785</name>
</gene>
<keyword evidence="2" id="KW-1185">Reference proteome</keyword>
<organism evidence="1 2">
    <name type="scientific">Microbacterium schleiferi</name>
    <dbReference type="NCBI Taxonomy" id="69362"/>
    <lineage>
        <taxon>Bacteria</taxon>
        <taxon>Bacillati</taxon>
        <taxon>Actinomycetota</taxon>
        <taxon>Actinomycetes</taxon>
        <taxon>Micrococcales</taxon>
        <taxon>Microbacteriaceae</taxon>
        <taxon>Microbacterium</taxon>
    </lineage>
</organism>
<dbReference type="EMBL" id="CP064760">
    <property type="protein sequence ID" value="QPE04556.1"/>
    <property type="molecule type" value="Genomic_DNA"/>
</dbReference>
<proteinExistence type="predicted"/>
<dbReference type="AlphaFoldDB" id="A0A7S8RGM6"/>
<name>A0A7S8RGM6_9MICO</name>
<dbReference type="Proteomes" id="UP000594480">
    <property type="component" value="Chromosome"/>
</dbReference>
<evidence type="ECO:0000313" key="2">
    <source>
        <dbReference type="Proteomes" id="UP000594480"/>
    </source>
</evidence>